<dbReference type="RefSeq" id="XP_049179600.1">
    <property type="nucleotide sequence ID" value="XM_049324598.1"/>
</dbReference>
<dbReference type="PANTHER" id="PTHR12072:SF4">
    <property type="entry name" value="CWF19-LIKE PROTEIN 1"/>
    <property type="match status" value="1"/>
</dbReference>
<sequence>MSSKILVLNPNPDNLEKVFERANIQDAKIGPFAATILLGDVLTKDHHVPGTVLRTSTYFSQGTQEISKDVALECEKSSSSLADITETLVYAKPPFSVIKLVCGVTMLIISGTPLTQETIDKISNIQIKIDLLFTYHWPYSIAQLEKELMVGDELVDQLVKIIRPKYHFAVGSSEGLYFELQPFLWPSGEVTRFISLAQEGGKDKWYYAFNCVEEEEDKDLDIIENPFISRKKRTLDEMDNNSNKKRSVAKKTKVVDPEQCFFCLSNPSTETHMIVSIGTYTYLTIAKGPLTRSSKDLPFSGHGILIPIRHIPQISHEDQDIKLEIDRYANTLVSAFSKQKPFLRLIFFEVSRHNNVHHHIQFLPVNESIIGKFDKSLNFRVKLNNEKFKHNQKLQFKEFIYPRESKELSCIKESDFIKFTICSNNNNNDDDTDDYRKVYIAILEKDKPVDIHFPRRVLAHMLNLPDRIRWDKCQQSKVKEMNDCEEFKAFYRDYDFT</sequence>
<protein>
    <recommendedName>
        <fullName evidence="5">CWF19-like protein DRN1</fullName>
    </recommendedName>
</protein>
<dbReference type="GO" id="GO:0000398">
    <property type="term" value="P:mRNA splicing, via spliceosome"/>
    <property type="evidence" value="ECO:0007669"/>
    <property type="project" value="TreeGrafter"/>
</dbReference>
<dbReference type="InterPro" id="IPR006768">
    <property type="entry name" value="Cwf19-like_C_dom-1"/>
</dbReference>
<dbReference type="EMBL" id="JAHUZD010000118">
    <property type="protein sequence ID" value="KAI3403853.2"/>
    <property type="molecule type" value="Genomic_DNA"/>
</dbReference>
<dbReference type="Pfam" id="PF04677">
    <property type="entry name" value="CwfJ_C_1"/>
    <property type="match status" value="1"/>
</dbReference>
<dbReference type="GO" id="GO:0071014">
    <property type="term" value="C:post-mRNA release spliceosomal complex"/>
    <property type="evidence" value="ECO:0007669"/>
    <property type="project" value="TreeGrafter"/>
</dbReference>
<accession>A0AAI9SVI1</accession>
<proteinExistence type="predicted"/>
<dbReference type="GeneID" id="73380898"/>
<dbReference type="AlphaFoldDB" id="A0AAI9SVI1"/>
<dbReference type="PANTHER" id="PTHR12072">
    <property type="entry name" value="CWF19, CELL CYCLE CONTROL PROTEIN"/>
    <property type="match status" value="1"/>
</dbReference>
<dbReference type="Pfam" id="PF04676">
    <property type="entry name" value="CwfJ_C_2"/>
    <property type="match status" value="1"/>
</dbReference>
<evidence type="ECO:0000313" key="4">
    <source>
        <dbReference type="Proteomes" id="UP001202479"/>
    </source>
</evidence>
<name>A0AAI9SVI1_9ASCO</name>
<dbReference type="InterPro" id="IPR036265">
    <property type="entry name" value="HIT-like_sf"/>
</dbReference>
<comment type="caution">
    <text evidence="3">The sequence shown here is derived from an EMBL/GenBank/DDBJ whole genome shotgun (WGS) entry which is preliminary data.</text>
</comment>
<evidence type="ECO:0008006" key="5">
    <source>
        <dbReference type="Google" id="ProtNLM"/>
    </source>
</evidence>
<evidence type="ECO:0000313" key="3">
    <source>
        <dbReference type="EMBL" id="KAI3403853.2"/>
    </source>
</evidence>
<dbReference type="GO" id="GO:0061632">
    <property type="term" value="F:RNA lariat debranching enzyme activator activity"/>
    <property type="evidence" value="ECO:0007669"/>
    <property type="project" value="TreeGrafter"/>
</dbReference>
<reference evidence="3" key="1">
    <citation type="journal article" date="2022" name="DNA Res.">
        <title>Genome analysis of five recently described species of the CUG-Ser clade uncovers Candida theae as a new hybrid lineage with pathogenic potential in the Candida parapsilosis species complex.</title>
        <authorList>
            <person name="Mixao V."/>
            <person name="Del Olmo V."/>
            <person name="Hegedusova E."/>
            <person name="Saus E."/>
            <person name="Pryszcz L."/>
            <person name="Cillingova A."/>
            <person name="Nosek J."/>
            <person name="Gabaldon T."/>
        </authorList>
    </citation>
    <scope>NUCLEOTIDE SEQUENCE</scope>
    <source>
        <strain evidence="3">CBS 10844</strain>
    </source>
</reference>
<organism evidence="3 4">
    <name type="scientific">Candida oxycetoniae</name>
    <dbReference type="NCBI Taxonomy" id="497107"/>
    <lineage>
        <taxon>Eukaryota</taxon>
        <taxon>Fungi</taxon>
        <taxon>Dikarya</taxon>
        <taxon>Ascomycota</taxon>
        <taxon>Saccharomycotina</taxon>
        <taxon>Pichiomycetes</taxon>
        <taxon>Debaryomycetaceae</taxon>
        <taxon>Candida/Lodderomyces clade</taxon>
        <taxon>Candida</taxon>
    </lineage>
</organism>
<feature type="domain" description="Cwf19-like C-terminal" evidence="2">
    <location>
        <begin position="250"/>
        <end position="371"/>
    </location>
</feature>
<gene>
    <name evidence="3" type="ORF">KGF56_003283</name>
</gene>
<dbReference type="InterPro" id="IPR006767">
    <property type="entry name" value="Cwf19-like_C_dom-2"/>
</dbReference>
<evidence type="ECO:0000259" key="1">
    <source>
        <dbReference type="Pfam" id="PF04676"/>
    </source>
</evidence>
<dbReference type="Proteomes" id="UP001202479">
    <property type="component" value="Unassembled WGS sequence"/>
</dbReference>
<evidence type="ECO:0000259" key="2">
    <source>
        <dbReference type="Pfam" id="PF04677"/>
    </source>
</evidence>
<dbReference type="SUPFAM" id="SSF54197">
    <property type="entry name" value="HIT-like"/>
    <property type="match status" value="1"/>
</dbReference>
<keyword evidence="4" id="KW-1185">Reference proteome</keyword>
<feature type="domain" description="Cwf19-like protein C-terminal" evidence="1">
    <location>
        <begin position="434"/>
        <end position="497"/>
    </location>
</feature>
<dbReference type="InterPro" id="IPR040194">
    <property type="entry name" value="Cwf19-like"/>
</dbReference>
<dbReference type="CDD" id="cd07380">
    <property type="entry name" value="MPP_CWF19_N"/>
    <property type="match status" value="1"/>
</dbReference>